<feature type="region of interest" description="Disordered" evidence="1">
    <location>
        <begin position="1"/>
        <end position="29"/>
    </location>
</feature>
<dbReference type="BioCyc" id="KPNE507522:GI0B-3749-MONOMER"/>
<protein>
    <submittedName>
        <fullName evidence="2">Uncharacterized protein</fullName>
    </submittedName>
</protein>
<name>B5XYX1_KLEV3</name>
<dbReference type="HOGENOM" id="CLU_212681_0_0_6"/>
<evidence type="ECO:0000313" key="3">
    <source>
        <dbReference type="Proteomes" id="UP000001734"/>
    </source>
</evidence>
<organism evidence="2 3">
    <name type="scientific">Klebsiella variicola (strain 342)</name>
    <name type="common">Klebsiella pneumoniae</name>
    <dbReference type="NCBI Taxonomy" id="507522"/>
    <lineage>
        <taxon>Bacteria</taxon>
        <taxon>Pseudomonadati</taxon>
        <taxon>Pseudomonadota</taxon>
        <taxon>Gammaproteobacteria</taxon>
        <taxon>Enterobacterales</taxon>
        <taxon>Enterobacteriaceae</taxon>
        <taxon>Klebsiella/Raoultella group</taxon>
        <taxon>Klebsiella</taxon>
        <taxon>Klebsiella pneumoniae complex</taxon>
    </lineage>
</organism>
<dbReference type="EMBL" id="CP000964">
    <property type="protein sequence ID" value="ACI10713.1"/>
    <property type="molecule type" value="Genomic_DNA"/>
</dbReference>
<accession>B5XYX1</accession>
<sequence length="55" mass="6195">MGVIPAARGSERQYPLMEKGNNNNQGGGNRQIFTEVDFLHGRYPHHGEVSVAWRD</sequence>
<gene>
    <name evidence="2" type="ordered locus">KPK_3767</name>
</gene>
<dbReference type="KEGG" id="kpe:KPK_3767"/>
<dbReference type="Proteomes" id="UP000001734">
    <property type="component" value="Chromosome"/>
</dbReference>
<dbReference type="AlphaFoldDB" id="B5XYX1"/>
<evidence type="ECO:0000256" key="1">
    <source>
        <dbReference type="SAM" id="MobiDB-lite"/>
    </source>
</evidence>
<proteinExistence type="predicted"/>
<evidence type="ECO:0000313" key="2">
    <source>
        <dbReference type="EMBL" id="ACI10713.1"/>
    </source>
</evidence>
<reference evidence="2 3" key="1">
    <citation type="journal article" date="2008" name="PLoS Genet.">
        <title>Complete genome sequence of the N2-fixing broad host range endophyte Klebsiella pneumoniae 342 and virulence predictions verified in mice.</title>
        <authorList>
            <person name="Fouts D.E."/>
            <person name="Tyler H.L."/>
            <person name="DeBoy R.T."/>
            <person name="Daugherty S."/>
            <person name="Ren Q."/>
            <person name="Badger J.H."/>
            <person name="Durkin A.S."/>
            <person name="Huot H."/>
            <person name="Shrivastava S."/>
            <person name="Kothari S."/>
            <person name="Dodson R.J."/>
            <person name="Mohamoud Y."/>
            <person name="Khouri H."/>
            <person name="Roesch L.F."/>
            <person name="Krogfelt K.A."/>
            <person name="Struve C."/>
            <person name="Triplett E.W."/>
            <person name="Methe B.A."/>
        </authorList>
    </citation>
    <scope>NUCLEOTIDE SEQUENCE [LARGE SCALE GENOMIC DNA]</scope>
    <source>
        <strain evidence="2 3">342</strain>
    </source>
</reference>